<feature type="compositionally biased region" description="Basic and acidic residues" evidence="12">
    <location>
        <begin position="618"/>
        <end position="627"/>
    </location>
</feature>
<keyword evidence="6 11" id="KW-0010">Activator</keyword>
<feature type="region of interest" description="Disordered" evidence="12">
    <location>
        <begin position="940"/>
        <end position="963"/>
    </location>
</feature>
<evidence type="ECO:0000256" key="8">
    <source>
        <dbReference type="ARBA" id="ARBA00023242"/>
    </source>
</evidence>
<feature type="compositionally biased region" description="Acidic residues" evidence="12">
    <location>
        <begin position="768"/>
        <end position="790"/>
    </location>
</feature>
<keyword evidence="5 11" id="KW-0805">Transcription regulation</keyword>
<feature type="region of interest" description="Disordered" evidence="12">
    <location>
        <begin position="656"/>
        <end position="675"/>
    </location>
</feature>
<dbReference type="PANTHER" id="PTHR48249">
    <property type="entry name" value="MEDIATOR OF RNA POLYMERASE II TRANSCRIPTION SUBUNIT 13"/>
    <property type="match status" value="1"/>
</dbReference>
<accession>A0ABR2VCY3</accession>
<dbReference type="Proteomes" id="UP001408356">
    <property type="component" value="Unassembled WGS sequence"/>
</dbReference>
<dbReference type="InterPro" id="IPR051139">
    <property type="entry name" value="Mediator_complx_sub13"/>
</dbReference>
<proteinExistence type="inferred from homology"/>
<keyword evidence="7 11" id="KW-0804">Transcription</keyword>
<evidence type="ECO:0000256" key="6">
    <source>
        <dbReference type="ARBA" id="ARBA00023159"/>
    </source>
</evidence>
<feature type="compositionally biased region" description="Polar residues" evidence="12">
    <location>
        <begin position="1345"/>
        <end position="1359"/>
    </location>
</feature>
<feature type="region of interest" description="Disordered" evidence="12">
    <location>
        <begin position="114"/>
        <end position="158"/>
    </location>
</feature>
<feature type="domain" description="Mediator complex subunit Med13 N-terminal" evidence="14">
    <location>
        <begin position="7"/>
        <end position="363"/>
    </location>
</feature>
<protein>
    <recommendedName>
        <fullName evidence="3 11">Mediator of RNA polymerase II transcription subunit 13</fullName>
    </recommendedName>
    <alternativeName>
        <fullName evidence="10 11">Mediator complex subunit 13</fullName>
    </alternativeName>
</protein>
<keyword evidence="8 11" id="KW-0539">Nucleus</keyword>
<feature type="region of interest" description="Disordered" evidence="12">
    <location>
        <begin position="752"/>
        <end position="809"/>
    </location>
</feature>
<evidence type="ECO:0000313" key="17">
    <source>
        <dbReference type="Proteomes" id="UP001408356"/>
    </source>
</evidence>
<feature type="compositionally biased region" description="Polar residues" evidence="12">
    <location>
        <begin position="125"/>
        <end position="141"/>
    </location>
</feature>
<evidence type="ECO:0000256" key="4">
    <source>
        <dbReference type="ARBA" id="ARBA00022491"/>
    </source>
</evidence>
<evidence type="ECO:0000259" key="13">
    <source>
        <dbReference type="Pfam" id="PF06333"/>
    </source>
</evidence>
<comment type="similarity">
    <text evidence="2 11">Belongs to the Mediator complex subunit 13 family.</text>
</comment>
<evidence type="ECO:0000259" key="14">
    <source>
        <dbReference type="Pfam" id="PF11597"/>
    </source>
</evidence>
<feature type="region of interest" description="Disordered" evidence="12">
    <location>
        <begin position="610"/>
        <end position="642"/>
    </location>
</feature>
<organism evidence="16 17">
    <name type="scientific">Seiridium unicorne</name>
    <dbReference type="NCBI Taxonomy" id="138068"/>
    <lineage>
        <taxon>Eukaryota</taxon>
        <taxon>Fungi</taxon>
        <taxon>Dikarya</taxon>
        <taxon>Ascomycota</taxon>
        <taxon>Pezizomycotina</taxon>
        <taxon>Sordariomycetes</taxon>
        <taxon>Xylariomycetidae</taxon>
        <taxon>Amphisphaeriales</taxon>
        <taxon>Sporocadaceae</taxon>
        <taxon>Seiridium</taxon>
    </lineage>
</organism>
<evidence type="ECO:0000256" key="12">
    <source>
        <dbReference type="SAM" id="MobiDB-lite"/>
    </source>
</evidence>
<feature type="compositionally biased region" description="Polar residues" evidence="12">
    <location>
        <begin position="752"/>
        <end position="763"/>
    </location>
</feature>
<keyword evidence="4 11" id="KW-0678">Repressor</keyword>
<evidence type="ECO:0000256" key="5">
    <source>
        <dbReference type="ARBA" id="ARBA00023015"/>
    </source>
</evidence>
<evidence type="ECO:0000313" key="16">
    <source>
        <dbReference type="EMBL" id="KAK9424376.1"/>
    </source>
</evidence>
<feature type="compositionally biased region" description="Polar residues" evidence="12">
    <location>
        <begin position="656"/>
        <end position="673"/>
    </location>
</feature>
<evidence type="ECO:0000259" key="15">
    <source>
        <dbReference type="Pfam" id="PF18296"/>
    </source>
</evidence>
<evidence type="ECO:0000256" key="2">
    <source>
        <dbReference type="ARBA" id="ARBA00009354"/>
    </source>
</evidence>
<dbReference type="PANTHER" id="PTHR48249:SF3">
    <property type="entry name" value="MEDIATOR OF RNA POLYMERASE II TRANSCRIPTION SUBUNIT 13"/>
    <property type="match status" value="1"/>
</dbReference>
<dbReference type="Pfam" id="PF18296">
    <property type="entry name" value="MID_MedPIWI"/>
    <property type="match status" value="1"/>
</dbReference>
<dbReference type="InterPro" id="IPR009401">
    <property type="entry name" value="Med13_C"/>
</dbReference>
<evidence type="ECO:0000256" key="10">
    <source>
        <dbReference type="ARBA" id="ARBA00032008"/>
    </source>
</evidence>
<feature type="compositionally biased region" description="Polar residues" evidence="12">
    <location>
        <begin position="629"/>
        <end position="642"/>
    </location>
</feature>
<evidence type="ECO:0000256" key="3">
    <source>
        <dbReference type="ARBA" id="ARBA00019618"/>
    </source>
</evidence>
<comment type="subcellular location">
    <subcellularLocation>
        <location evidence="1 11">Nucleus</location>
    </subcellularLocation>
</comment>
<feature type="compositionally biased region" description="Polar residues" evidence="12">
    <location>
        <begin position="423"/>
        <end position="433"/>
    </location>
</feature>
<feature type="compositionally biased region" description="Polar residues" evidence="12">
    <location>
        <begin position="149"/>
        <end position="158"/>
    </location>
</feature>
<dbReference type="Pfam" id="PF06333">
    <property type="entry name" value="Med13_C"/>
    <property type="match status" value="1"/>
</dbReference>
<sequence length="1502" mass="163941">MDTADYETNALVINNISSVAYAFYEPVSPPADFFGPGALELEGALRNDGYLAYIDTARRGLWCFQLLRKDVHQAPSNFAKLLQCYGYNLSLTEEGTYEPSGLLKNRGHSLNAINTPSSSCSSSSNPLDTATRAPQSATFPNISVDPEARTSTASDTKNPIMTTVKEAHDQLISAVLSTLSSVFCARTGAIPLNSRTVLLSQQIQGENGLFVPILASFRVYLTTTGSLVTLLGLTPVEGLSSLSDHTFPTFLGITVLAAPLGVFATCHAIADSEHSSSHSALAQSPDTQVSRVRPDRETGHWRSICARLLHARDLPFPISGTQKWLSLQRVRRKPIEQGYDGKRTPMVNTSSSSISWPSSLCFCKAFSKLSVAAGQIELPSSNSDTSYDPLANAKSWFTGSAERDELLARKKQEREAAAAHQASLNGQTQSGNALSPIALHRPSNAGAPPGAMYPTPPDGVQNMVGFTPSMDGTMSSPGQQVNTTIMVDIDTTMNMPGEVVFHDGWEHSESKRDRGGSSFESENLFGDLGPDMFGDNDITDADFSFFDEQPGGMDLSLDSVDMSNTDRLLDMAQNLHNVTMPVVAPEPRQAPAPAPSAPPAPVFAKPELKHARSSLNEQPRRHTEPNLDRQATTGVKRQASPFNPDTVFKRIKASFDSRSTAQQKSNIHSSQPGSIFDKVDFGPSLSMVNRKYQGNGRFSFSLSREQESKPYIFNASNAPPETDYLQRHGKGRRVLKDPPANVGELFARMTNGQGLASQHASPSKNDDPASDADEVSLISDQDDSSYESDEPSSPYKAGSVRKRRMDDDEQSLATSFRELEYLDVASPRVSVDLPRFSKSDVDLPLARYFADAEPMVSQVSLSDHDFIIAAQLLTEQACTSTLGVAAERKVNLQSKLSRRRDLLSTTNFAKQELRSVLPHWFGDINECLFKPFLDIQDVPLLGQPTRSQPRPPGAEQLKPSNPFQIPSPRLELRRYESKLSVLPSAVTFWESLGLGPSNGSKDINAVCIYPEAEGLSDDMRCFLERMQGTYESLRLGSFSPMSASPDIPGGLLSYESEKPNQGINGATSILGASLLNGLTKLSDVLSHLTVKETNFVVFFVCPNNMPGPLVESCHAFHQLFERYKKLLYSSRKSIENDLVLQLVPMDFVASANSLPNPSPLDYAKLMVEVYDRCTLFGGDMPAPAIVLEQTIPRMIDFKLSTAPSASLLHENTCLHIAYAQSVDERWITAAWTDNRGSQQMTASYCLGRKGKAISTPLSTVSQEIWETTREMISTWKVHWRIIITKCGVMEQGEMELWSSLAQSESRATVSLTLMTADTDPCLQLLPSEVRISSNAPAVFYTTPVSTPQASMVSPEQTTNPPTPSLRDATSAPTPGGPSDAAGESDAEATLADMTDQTWGAILAHRLNNSTSLAELNPAFVSGYLVKKGGSRVDDPPAVMEVNVVHNECNPRAYETLLREMLTYFRGLGTLARARGMTDKETDVRPWHIAAAENGVRALYMLL</sequence>
<feature type="region of interest" description="Disordered" evidence="12">
    <location>
        <begin position="411"/>
        <end position="479"/>
    </location>
</feature>
<dbReference type="EMBL" id="JARVKF010000040">
    <property type="protein sequence ID" value="KAK9424376.1"/>
    <property type="molecule type" value="Genomic_DNA"/>
</dbReference>
<feature type="domain" description="MID" evidence="15">
    <location>
        <begin position="1001"/>
        <end position="1173"/>
    </location>
</feature>
<feature type="region of interest" description="Disordered" evidence="12">
    <location>
        <begin position="1345"/>
        <end position="1387"/>
    </location>
</feature>
<gene>
    <name evidence="16" type="ORF">SUNI508_13658</name>
</gene>
<reference evidence="16 17" key="1">
    <citation type="journal article" date="2024" name="J. Plant Pathol.">
        <title>Sequence and assembly of the genome of Seiridium unicorne, isolate CBS 538.82, causal agent of cypress canker disease.</title>
        <authorList>
            <person name="Scali E."/>
            <person name="Rocca G.D."/>
            <person name="Danti R."/>
            <person name="Garbelotto M."/>
            <person name="Barberini S."/>
            <person name="Baroncelli R."/>
            <person name="Emiliani G."/>
        </authorList>
    </citation>
    <scope>NUCLEOTIDE SEQUENCE [LARGE SCALE GENOMIC DNA]</scope>
    <source>
        <strain evidence="16 17">BM-138-508</strain>
    </source>
</reference>
<evidence type="ECO:0000256" key="9">
    <source>
        <dbReference type="ARBA" id="ARBA00025661"/>
    </source>
</evidence>
<dbReference type="Pfam" id="PF11597">
    <property type="entry name" value="Med13_N"/>
    <property type="match status" value="1"/>
</dbReference>
<evidence type="ECO:0000256" key="1">
    <source>
        <dbReference type="ARBA" id="ARBA00004123"/>
    </source>
</evidence>
<dbReference type="InterPro" id="IPR021643">
    <property type="entry name" value="Mediator_Med13_N"/>
</dbReference>
<dbReference type="InterPro" id="IPR041285">
    <property type="entry name" value="MID_MedPIWI"/>
</dbReference>
<comment type="subunit">
    <text evidence="11">Component of the SRB8-11 complex, which itself associates with the Mediator complex.</text>
</comment>
<name>A0ABR2VCY3_9PEZI</name>
<feature type="domain" description="Mediator complex subunit Med13 C-terminal" evidence="13">
    <location>
        <begin position="1181"/>
        <end position="1491"/>
    </location>
</feature>
<feature type="compositionally biased region" description="Polar residues" evidence="12">
    <location>
        <begin position="470"/>
        <end position="479"/>
    </location>
</feature>
<evidence type="ECO:0000256" key="7">
    <source>
        <dbReference type="ARBA" id="ARBA00023163"/>
    </source>
</evidence>
<evidence type="ECO:0000256" key="11">
    <source>
        <dbReference type="RuleBase" id="RU364134"/>
    </source>
</evidence>
<comment type="function">
    <text evidence="9 11">Component of the SRB8-11 complex. The SRB8-11 complex is a regulatory module of the Mediator complex which is itself involved in regulation of basal and activated RNA polymerase II-dependent transcription. The SRB8-11 complex may be involved in the transcriptional repression of a subset of genes regulated by Mediator. It may inhibit the association of the Mediator complex with RNA polymerase II to form the holoenzyme complex.</text>
</comment>
<comment type="caution">
    <text evidence="16">The sequence shown here is derived from an EMBL/GenBank/DDBJ whole genome shotgun (WGS) entry which is preliminary data.</text>
</comment>
<keyword evidence="17" id="KW-1185">Reference proteome</keyword>